<feature type="domain" description="HTH luxR-type" evidence="4">
    <location>
        <begin position="1"/>
        <end position="60"/>
    </location>
</feature>
<keyword evidence="1" id="KW-0805">Transcription regulation</keyword>
<evidence type="ECO:0000313" key="5">
    <source>
        <dbReference type="EMBL" id="MFD2415586.1"/>
    </source>
</evidence>
<dbReference type="InterPro" id="IPR016032">
    <property type="entry name" value="Sig_transdc_resp-reg_C-effctor"/>
</dbReference>
<dbReference type="CDD" id="cd06170">
    <property type="entry name" value="LuxR_C_like"/>
    <property type="match status" value="1"/>
</dbReference>
<dbReference type="InterPro" id="IPR000792">
    <property type="entry name" value="Tscrpt_reg_LuxR_C"/>
</dbReference>
<keyword evidence="2" id="KW-0238">DNA-binding</keyword>
<dbReference type="PRINTS" id="PR00038">
    <property type="entry name" value="HTHLUXR"/>
</dbReference>
<dbReference type="Gene3D" id="1.10.10.10">
    <property type="entry name" value="Winged helix-like DNA-binding domain superfamily/Winged helix DNA-binding domain"/>
    <property type="match status" value="1"/>
</dbReference>
<dbReference type="PROSITE" id="PS50043">
    <property type="entry name" value="HTH_LUXR_2"/>
    <property type="match status" value="1"/>
</dbReference>
<dbReference type="InterPro" id="IPR036388">
    <property type="entry name" value="WH-like_DNA-bd_sf"/>
</dbReference>
<name>A0ABW5FNI3_9PSEU</name>
<comment type="caution">
    <text evidence="5">The sequence shown here is derived from an EMBL/GenBank/DDBJ whole genome shotgun (WGS) entry which is preliminary data.</text>
</comment>
<dbReference type="PANTHER" id="PTHR44688">
    <property type="entry name" value="DNA-BINDING TRANSCRIPTIONAL ACTIVATOR DEVR_DOSR"/>
    <property type="match status" value="1"/>
</dbReference>
<accession>A0ABW5FNI3</accession>
<dbReference type="Pfam" id="PF00196">
    <property type="entry name" value="GerE"/>
    <property type="match status" value="1"/>
</dbReference>
<gene>
    <name evidence="5" type="ORF">ACFSXZ_04510</name>
</gene>
<dbReference type="RefSeq" id="WP_378261508.1">
    <property type="nucleotide sequence ID" value="NZ_JBHUKR010000004.1"/>
</dbReference>
<sequence>MLTKREREVAELVASGKSNREIAVTLVISQRTAESHLDHIRGELGFASRAQIAAWANGLPAEG</sequence>
<evidence type="ECO:0000256" key="1">
    <source>
        <dbReference type="ARBA" id="ARBA00023015"/>
    </source>
</evidence>
<evidence type="ECO:0000259" key="4">
    <source>
        <dbReference type="PROSITE" id="PS50043"/>
    </source>
</evidence>
<dbReference type="PANTHER" id="PTHR44688:SF16">
    <property type="entry name" value="DNA-BINDING TRANSCRIPTIONAL ACTIVATOR DEVR_DOSR"/>
    <property type="match status" value="1"/>
</dbReference>
<evidence type="ECO:0000256" key="3">
    <source>
        <dbReference type="ARBA" id="ARBA00023163"/>
    </source>
</evidence>
<dbReference type="SUPFAM" id="SSF46894">
    <property type="entry name" value="C-terminal effector domain of the bipartite response regulators"/>
    <property type="match status" value="1"/>
</dbReference>
<keyword evidence="3" id="KW-0804">Transcription</keyword>
<keyword evidence="6" id="KW-1185">Reference proteome</keyword>
<dbReference type="EMBL" id="JBHUKR010000004">
    <property type="protein sequence ID" value="MFD2415586.1"/>
    <property type="molecule type" value="Genomic_DNA"/>
</dbReference>
<dbReference type="SMART" id="SM00421">
    <property type="entry name" value="HTH_LUXR"/>
    <property type="match status" value="1"/>
</dbReference>
<proteinExistence type="predicted"/>
<protein>
    <submittedName>
        <fullName evidence="5">Response regulator transcription factor</fullName>
    </submittedName>
</protein>
<evidence type="ECO:0000256" key="2">
    <source>
        <dbReference type="ARBA" id="ARBA00023125"/>
    </source>
</evidence>
<reference evidence="6" key="1">
    <citation type="journal article" date="2019" name="Int. J. Syst. Evol. Microbiol.">
        <title>The Global Catalogue of Microorganisms (GCM) 10K type strain sequencing project: providing services to taxonomists for standard genome sequencing and annotation.</title>
        <authorList>
            <consortium name="The Broad Institute Genomics Platform"/>
            <consortium name="The Broad Institute Genome Sequencing Center for Infectious Disease"/>
            <person name="Wu L."/>
            <person name="Ma J."/>
        </authorList>
    </citation>
    <scope>NUCLEOTIDE SEQUENCE [LARGE SCALE GENOMIC DNA]</scope>
    <source>
        <strain evidence="6">CGMCC 4.7645</strain>
    </source>
</reference>
<evidence type="ECO:0000313" key="6">
    <source>
        <dbReference type="Proteomes" id="UP001597417"/>
    </source>
</evidence>
<dbReference type="Proteomes" id="UP001597417">
    <property type="component" value="Unassembled WGS sequence"/>
</dbReference>
<organism evidence="5 6">
    <name type="scientific">Amycolatopsis pigmentata</name>
    <dbReference type="NCBI Taxonomy" id="450801"/>
    <lineage>
        <taxon>Bacteria</taxon>
        <taxon>Bacillati</taxon>
        <taxon>Actinomycetota</taxon>
        <taxon>Actinomycetes</taxon>
        <taxon>Pseudonocardiales</taxon>
        <taxon>Pseudonocardiaceae</taxon>
        <taxon>Amycolatopsis</taxon>
    </lineage>
</organism>